<keyword evidence="1" id="KW-0150">Chloroplast</keyword>
<dbReference type="SUPFAM" id="SSF54285">
    <property type="entry name" value="MoaD/ThiS"/>
    <property type="match status" value="1"/>
</dbReference>
<organism evidence="1">
    <name type="scientific">Sheathia arcuata</name>
    <dbReference type="NCBI Taxonomy" id="340433"/>
    <lineage>
        <taxon>Eukaryota</taxon>
        <taxon>Rhodophyta</taxon>
        <taxon>Florideophyceae</taxon>
        <taxon>Nemaliophycidae</taxon>
        <taxon>Batrachospermales</taxon>
        <taxon>Batrachospermaceae</taxon>
        <taxon>Sheathia</taxon>
    </lineage>
</organism>
<protein>
    <submittedName>
        <fullName evidence="1">Thiamine biosynthesis protein S</fullName>
    </submittedName>
</protein>
<accession>A0A3G1I8Y1</accession>
<reference evidence="1" key="1">
    <citation type="journal article" date="2017" name="Sci. Rep.">
        <title>Origin and evolutionary history of freshwater Rhodophyta: further insights based on phylogenomic evidence.</title>
        <authorList>
            <person name="Nan F."/>
            <person name="Feng J."/>
            <person name="Lv J."/>
            <person name="Liu Q."/>
            <person name="Fang K."/>
            <person name="Gong C."/>
            <person name="Xie S."/>
        </authorList>
    </citation>
    <scope>NUCLEOTIDE SEQUENCE</scope>
</reference>
<dbReference type="CDD" id="cd00565">
    <property type="entry name" value="Ubl_ThiS"/>
    <property type="match status" value="1"/>
</dbReference>
<dbReference type="Pfam" id="PF02597">
    <property type="entry name" value="ThiS"/>
    <property type="match status" value="1"/>
</dbReference>
<dbReference type="RefSeq" id="YP_009390040.1">
    <property type="nucleotide sequence ID" value="NC_035231.1"/>
</dbReference>
<dbReference type="PANTHER" id="PTHR34472">
    <property type="entry name" value="SULFUR CARRIER PROTEIN THIS"/>
    <property type="match status" value="1"/>
</dbReference>
<dbReference type="InterPro" id="IPR016155">
    <property type="entry name" value="Mopterin_synth/thiamin_S_b"/>
</dbReference>
<gene>
    <name evidence="1" type="primary">ThiS</name>
</gene>
<dbReference type="GeneID" id="33350719"/>
<dbReference type="PANTHER" id="PTHR34472:SF1">
    <property type="entry name" value="SULFUR CARRIER PROTEIN THIS"/>
    <property type="match status" value="1"/>
</dbReference>
<proteinExistence type="predicted"/>
<evidence type="ECO:0000313" key="1">
    <source>
        <dbReference type="EMBL" id="ART65406.1"/>
    </source>
</evidence>
<geneLocation type="chloroplast" evidence="1"/>
<dbReference type="EMBL" id="KY033529">
    <property type="protein sequence ID" value="ART65406.1"/>
    <property type="molecule type" value="Genomic_DNA"/>
</dbReference>
<dbReference type="InterPro" id="IPR010035">
    <property type="entry name" value="Thi_S"/>
</dbReference>
<sequence>MKNNYITIQINGEPFNCPNNMSIYDLICYFDINSKLVLVEYNKDMIYDNQFIDILLKQNDKLEIITIVGGG</sequence>
<dbReference type="Gene3D" id="3.10.20.30">
    <property type="match status" value="1"/>
</dbReference>
<dbReference type="AlphaFoldDB" id="A0A3G1I8Y1"/>
<dbReference type="InterPro" id="IPR003749">
    <property type="entry name" value="ThiS/MoaD-like"/>
</dbReference>
<dbReference type="NCBIfam" id="TIGR01683">
    <property type="entry name" value="thiS"/>
    <property type="match status" value="1"/>
</dbReference>
<name>A0A3G1I8Y1_9FLOR</name>
<keyword evidence="1" id="KW-0934">Plastid</keyword>
<dbReference type="InterPro" id="IPR012675">
    <property type="entry name" value="Beta-grasp_dom_sf"/>
</dbReference>